<evidence type="ECO:0000313" key="2">
    <source>
        <dbReference type="EnsemblMetazoa" id="XP_031777217"/>
    </source>
</evidence>
<dbReference type="EnsemblMetazoa" id="XM_031921357">
    <property type="protein sequence ID" value="XP_031777217"/>
    <property type="gene ID" value="LOC100679679"/>
</dbReference>
<dbReference type="Proteomes" id="UP000002358">
    <property type="component" value="Unassembled WGS sequence"/>
</dbReference>
<organism evidence="2 3">
    <name type="scientific">Nasonia vitripennis</name>
    <name type="common">Parasitic wasp</name>
    <dbReference type="NCBI Taxonomy" id="7425"/>
    <lineage>
        <taxon>Eukaryota</taxon>
        <taxon>Metazoa</taxon>
        <taxon>Ecdysozoa</taxon>
        <taxon>Arthropoda</taxon>
        <taxon>Hexapoda</taxon>
        <taxon>Insecta</taxon>
        <taxon>Pterygota</taxon>
        <taxon>Neoptera</taxon>
        <taxon>Endopterygota</taxon>
        <taxon>Hymenoptera</taxon>
        <taxon>Apocrita</taxon>
        <taxon>Proctotrupomorpha</taxon>
        <taxon>Chalcidoidea</taxon>
        <taxon>Pteromalidae</taxon>
        <taxon>Pteromalinae</taxon>
        <taxon>Nasonia</taxon>
    </lineage>
</organism>
<keyword evidence="3" id="KW-1185">Reference proteome</keyword>
<reference evidence="2" key="1">
    <citation type="submission" date="2021-01" db="UniProtKB">
        <authorList>
            <consortium name="EnsemblMetazoa"/>
        </authorList>
    </citation>
    <scope>IDENTIFICATION</scope>
</reference>
<sequence>MWKRLTSKLNEIGPAVKTESQWIKTWTSLRLSAKGKVCTFLKSHNKTGNNAPKENVTEEDLQITNIFGKYGTGVAVTKELEFMHIKMEKKSVNAVDVSNHLPAQFIDIKTNIRPTVSQLNYLIDSMEDSYSQSFNIAMTDAESVTKITPQLNARGNEANKKDSFSWIRTWNNLLGNAKKNSNLSREEQRNLPEYHKKAIEFYIKYKLSDPLTNKENNCNVVNSAPVNCTVPCTEAPISLQHLQNNFQKSCPSSQTAVPSQKMYMFQQQQLPRTLESPRTPVHLSNNFQQSSSQSASHRSVPLQQMYALQSQPSLQQLELPRTSPKSFSRNDTLSRQCYVSEQKLQEMLMNLSDDEVLSDEEIHTADMADESVDCNMNFAKKQREVSKRAHAVDELPTFDKMHTQFLSNLQNTVIKTMNEKIETDIINDVVRNIRKEFDEKFINLKTDIIKMMDERMKEMQREMKNYVDAETTKITTNVATLFNDFVIHH</sequence>
<dbReference type="GeneID" id="100679679"/>
<evidence type="ECO:0008006" key="4">
    <source>
        <dbReference type="Google" id="ProtNLM"/>
    </source>
</evidence>
<feature type="region of interest" description="Disordered" evidence="1">
    <location>
        <begin position="268"/>
        <end position="300"/>
    </location>
</feature>
<evidence type="ECO:0000256" key="1">
    <source>
        <dbReference type="SAM" id="MobiDB-lite"/>
    </source>
</evidence>
<dbReference type="RefSeq" id="XP_031777217.1">
    <property type="nucleotide sequence ID" value="XM_031921357.2"/>
</dbReference>
<dbReference type="SMR" id="A0A7M7PXZ1"/>
<name>A0A7M7PXZ1_NASVI</name>
<protein>
    <recommendedName>
        <fullName evidence="4">Regulatory protein zeste</fullName>
    </recommendedName>
</protein>
<accession>A0A7M7PXZ1</accession>
<evidence type="ECO:0000313" key="3">
    <source>
        <dbReference type="Proteomes" id="UP000002358"/>
    </source>
</evidence>
<dbReference type="AlphaFoldDB" id="A0A7M7PXZ1"/>
<proteinExistence type="predicted"/>